<evidence type="ECO:0000256" key="1">
    <source>
        <dbReference type="PROSITE-ProRule" id="PRU10141"/>
    </source>
</evidence>
<dbReference type="GO" id="GO:0005524">
    <property type="term" value="F:ATP binding"/>
    <property type="evidence" value="ECO:0007669"/>
    <property type="project" value="UniProtKB-UniRule"/>
</dbReference>
<feature type="region of interest" description="Disordered" evidence="2">
    <location>
        <begin position="259"/>
        <end position="311"/>
    </location>
</feature>
<evidence type="ECO:0000256" key="2">
    <source>
        <dbReference type="SAM" id="MobiDB-lite"/>
    </source>
</evidence>
<dbReference type="Proteomes" id="UP000002630">
    <property type="component" value="Linkage Group LG33"/>
</dbReference>
<dbReference type="InterPro" id="IPR017441">
    <property type="entry name" value="Protein_kinase_ATP_BS"/>
</dbReference>
<keyword evidence="4" id="KW-1185">Reference proteome</keyword>
<feature type="compositionally biased region" description="Low complexity" evidence="2">
    <location>
        <begin position="163"/>
        <end position="198"/>
    </location>
</feature>
<feature type="compositionally biased region" description="Low complexity" evidence="2">
    <location>
        <begin position="17"/>
        <end position="34"/>
    </location>
</feature>
<protein>
    <recommendedName>
        <fullName evidence="5">Protein kinase domain-containing protein</fullName>
    </recommendedName>
</protein>
<evidence type="ECO:0000313" key="4">
    <source>
        <dbReference type="Proteomes" id="UP000002630"/>
    </source>
</evidence>
<feature type="compositionally biased region" description="Pro residues" evidence="2">
    <location>
        <begin position="232"/>
        <end position="241"/>
    </location>
</feature>
<dbReference type="AlphaFoldDB" id="D7FYH1"/>
<evidence type="ECO:0000313" key="3">
    <source>
        <dbReference type="EMBL" id="CBJ32513.1"/>
    </source>
</evidence>
<sequence length="462" mass="47046">MLRRMLKRIVLSQDQAAPAGTSYSSSSSGASSGARDQSTHTSKVLGAVASAAAGVARSKLLTSAAKRNGGPLRRARTTITIATATETLPAPVPVPAAVLSLASPKPSKPFAPVRKTTDINATDAPLLLLTSSETKSTAVPSRGRPTSPRARVGRPPSPRRSPRSPLSRSLSPRRSGTAVGAAAVDASSWSAAARPAASRVGGDFSPAVADKDGTCKHGSREVGTLDASGTPPLTPASPVPSPAVAISAGSSSFNAPFFGSRYGRDDHDGDLSEKGDEVGPSLPPARDNGASPAEHGEVPPVRGSGAGTPLKQAKLVVPVDEGERTETAAAAPVVARSSGDGDNKRPRIDVGHGDFGRIVKGAQPGVLRTAFITNVRQRREVAVGEACALVQAARVALGGSEGCAGARSPLQEIGIIGEGSFGIVGGATHSFLPGEFAVKRLKEGADKNARYCARVEMIVMAR</sequence>
<accession>D7FYH1</accession>
<evidence type="ECO:0008006" key="5">
    <source>
        <dbReference type="Google" id="ProtNLM"/>
    </source>
</evidence>
<feature type="compositionally biased region" description="Low complexity" evidence="2">
    <location>
        <begin position="126"/>
        <end position="137"/>
    </location>
</feature>
<dbReference type="InParanoid" id="D7FYH1"/>
<feature type="compositionally biased region" description="Basic and acidic residues" evidence="2">
    <location>
        <begin position="262"/>
        <end position="277"/>
    </location>
</feature>
<keyword evidence="1" id="KW-0547">Nucleotide-binding</keyword>
<proteinExistence type="predicted"/>
<feature type="region of interest" description="Disordered" evidence="2">
    <location>
        <begin position="17"/>
        <end position="41"/>
    </location>
</feature>
<feature type="binding site" evidence="1">
    <location>
        <position position="439"/>
    </location>
    <ligand>
        <name>ATP</name>
        <dbReference type="ChEBI" id="CHEBI:30616"/>
    </ligand>
</feature>
<feature type="region of interest" description="Disordered" evidence="2">
    <location>
        <begin position="124"/>
        <end position="242"/>
    </location>
</feature>
<organism evidence="3 4">
    <name type="scientific">Ectocarpus siliculosus</name>
    <name type="common">Brown alga</name>
    <name type="synonym">Conferva siliculosa</name>
    <dbReference type="NCBI Taxonomy" id="2880"/>
    <lineage>
        <taxon>Eukaryota</taxon>
        <taxon>Sar</taxon>
        <taxon>Stramenopiles</taxon>
        <taxon>Ochrophyta</taxon>
        <taxon>PX clade</taxon>
        <taxon>Phaeophyceae</taxon>
        <taxon>Ectocarpales</taxon>
        <taxon>Ectocarpaceae</taxon>
        <taxon>Ectocarpus</taxon>
    </lineage>
</organism>
<dbReference type="EMBL" id="FN648535">
    <property type="protein sequence ID" value="CBJ32513.1"/>
    <property type="molecule type" value="Genomic_DNA"/>
</dbReference>
<name>D7FYH1_ECTSI</name>
<gene>
    <name evidence="3" type="ORF">Esi_0343_0037</name>
</gene>
<keyword evidence="1" id="KW-0067">ATP-binding</keyword>
<dbReference type="EMBL" id="FN649758">
    <property type="protein sequence ID" value="CBJ32513.1"/>
    <property type="molecule type" value="Genomic_DNA"/>
</dbReference>
<dbReference type="OrthoDB" id="10531199at2759"/>
<feature type="compositionally biased region" description="Basic and acidic residues" evidence="2">
    <location>
        <begin position="209"/>
        <end position="220"/>
    </location>
</feature>
<reference evidence="3 4" key="1">
    <citation type="journal article" date="2010" name="Nature">
        <title>The Ectocarpus genome and the independent evolution of multicellularity in brown algae.</title>
        <authorList>
            <person name="Cock J.M."/>
            <person name="Sterck L."/>
            <person name="Rouze P."/>
            <person name="Scornet D."/>
            <person name="Allen A.E."/>
            <person name="Amoutzias G."/>
            <person name="Anthouard V."/>
            <person name="Artiguenave F."/>
            <person name="Aury J.M."/>
            <person name="Badger J.H."/>
            <person name="Beszteri B."/>
            <person name="Billiau K."/>
            <person name="Bonnet E."/>
            <person name="Bothwell J.H."/>
            <person name="Bowler C."/>
            <person name="Boyen C."/>
            <person name="Brownlee C."/>
            <person name="Carrano C.J."/>
            <person name="Charrier B."/>
            <person name="Cho G.Y."/>
            <person name="Coelho S.M."/>
            <person name="Collen J."/>
            <person name="Corre E."/>
            <person name="Da Silva C."/>
            <person name="Delage L."/>
            <person name="Delaroque N."/>
            <person name="Dittami S.M."/>
            <person name="Doulbeau S."/>
            <person name="Elias M."/>
            <person name="Farnham G."/>
            <person name="Gachon C.M."/>
            <person name="Gschloessl B."/>
            <person name="Heesch S."/>
            <person name="Jabbari K."/>
            <person name="Jubin C."/>
            <person name="Kawai H."/>
            <person name="Kimura K."/>
            <person name="Kloareg B."/>
            <person name="Kupper F.C."/>
            <person name="Lang D."/>
            <person name="Le Bail A."/>
            <person name="Leblanc C."/>
            <person name="Lerouge P."/>
            <person name="Lohr M."/>
            <person name="Lopez P.J."/>
            <person name="Martens C."/>
            <person name="Maumus F."/>
            <person name="Michel G."/>
            <person name="Miranda-Saavedra D."/>
            <person name="Morales J."/>
            <person name="Moreau H."/>
            <person name="Motomura T."/>
            <person name="Nagasato C."/>
            <person name="Napoli C.A."/>
            <person name="Nelson D.R."/>
            <person name="Nyvall-Collen P."/>
            <person name="Peters A.F."/>
            <person name="Pommier C."/>
            <person name="Potin P."/>
            <person name="Poulain J."/>
            <person name="Quesneville H."/>
            <person name="Read B."/>
            <person name="Rensing S.A."/>
            <person name="Ritter A."/>
            <person name="Rousvoal S."/>
            <person name="Samanta M."/>
            <person name="Samson G."/>
            <person name="Schroeder D.C."/>
            <person name="Segurens B."/>
            <person name="Strittmatter M."/>
            <person name="Tonon T."/>
            <person name="Tregear J.W."/>
            <person name="Valentin K."/>
            <person name="von Dassow P."/>
            <person name="Yamagishi T."/>
            <person name="Van de Peer Y."/>
            <person name="Wincker P."/>
        </authorList>
    </citation>
    <scope>NUCLEOTIDE SEQUENCE [LARGE SCALE GENOMIC DNA]</scope>
    <source>
        <strain evidence="4">Ec32 / CCAP1310/4</strain>
    </source>
</reference>
<dbReference type="PROSITE" id="PS00107">
    <property type="entry name" value="PROTEIN_KINASE_ATP"/>
    <property type="match status" value="1"/>
</dbReference>